<keyword evidence="8 14" id="KW-1133">Transmembrane helix</keyword>
<evidence type="ECO:0000256" key="14">
    <source>
        <dbReference type="SAM" id="Phobius"/>
    </source>
</evidence>
<dbReference type="OrthoDB" id="10257275at2759"/>
<dbReference type="GO" id="GO:0006508">
    <property type="term" value="P:proteolysis"/>
    <property type="evidence" value="ECO:0007669"/>
    <property type="project" value="UniProtKB-KW"/>
</dbReference>
<dbReference type="GeneID" id="30967801"/>
<feature type="domain" description="Peptidase S54 rhomboid" evidence="15">
    <location>
        <begin position="67"/>
        <end position="202"/>
    </location>
</feature>
<comment type="subcellular location">
    <subcellularLocation>
        <location evidence="2">Golgi apparatus</location>
        <location evidence="2">cis-Golgi network membrane</location>
        <topology evidence="2">Multi-pass membrane protein</topology>
    </subcellularLocation>
</comment>
<evidence type="ECO:0000256" key="13">
    <source>
        <dbReference type="SAM" id="MobiDB-lite"/>
    </source>
</evidence>
<sequence>MVNFPNLNFNAQPIKTFLGLSSSYPPALTSGLTVFLVIIYLLSFVTSINEAIALNPWAPFQLNLNKISLYPLGHLSLLHLIFNVIAIISPLSRFESKNGTVYTGIVLNILAVSTALPFCLLGILFYPKTNAIGASAWVFSFAAYFAHKESLSVASFRINSNFSFPTIATPFIPLVLITIFFPGSSFMGHFFGIISGYLLSFGKLDIVINPPLTKVVPWIEDKLSPLIAKIPSEFHYYKENDSKSSRSESYTSIIRRQQNNAGNSTNTRNGISGLTSNHSHSMSGMTGILPVSEPPTPQVAKFPGQGYSLK</sequence>
<evidence type="ECO:0000256" key="4">
    <source>
        <dbReference type="ARBA" id="ARBA00013039"/>
    </source>
</evidence>
<comment type="similarity">
    <text evidence="3">Belongs to the peptidase S54 family.</text>
</comment>
<keyword evidence="7" id="KW-0378">Hydrolase</keyword>
<comment type="function">
    <text evidence="10">Probable rhomboid-type serine protease that catalyzes intramembrane proteolysis.</text>
</comment>
<keyword evidence="17" id="KW-1185">Reference proteome</keyword>
<dbReference type="GO" id="GO:0004252">
    <property type="term" value="F:serine-type endopeptidase activity"/>
    <property type="evidence" value="ECO:0007669"/>
    <property type="project" value="InterPro"/>
</dbReference>
<evidence type="ECO:0000259" key="15">
    <source>
        <dbReference type="Pfam" id="PF01694"/>
    </source>
</evidence>
<keyword evidence="9 14" id="KW-0472">Membrane</keyword>
<evidence type="ECO:0000256" key="6">
    <source>
        <dbReference type="ARBA" id="ARBA00022692"/>
    </source>
</evidence>
<dbReference type="GO" id="GO:0016020">
    <property type="term" value="C:membrane"/>
    <property type="evidence" value="ECO:0007669"/>
    <property type="project" value="InterPro"/>
</dbReference>
<dbReference type="SUPFAM" id="SSF144091">
    <property type="entry name" value="Rhomboid-like"/>
    <property type="match status" value="1"/>
</dbReference>
<dbReference type="InParanoid" id="A0A1D2V9A7"/>
<organism evidence="16 17">
    <name type="scientific">Ascoidea rubescens DSM 1968</name>
    <dbReference type="NCBI Taxonomy" id="1344418"/>
    <lineage>
        <taxon>Eukaryota</taxon>
        <taxon>Fungi</taxon>
        <taxon>Dikarya</taxon>
        <taxon>Ascomycota</taxon>
        <taxon>Saccharomycotina</taxon>
        <taxon>Saccharomycetes</taxon>
        <taxon>Ascoideaceae</taxon>
        <taxon>Ascoidea</taxon>
    </lineage>
</organism>
<feature type="compositionally biased region" description="Polar residues" evidence="13">
    <location>
        <begin position="256"/>
        <end position="284"/>
    </location>
</feature>
<dbReference type="AlphaFoldDB" id="A0A1D2V9A7"/>
<evidence type="ECO:0000256" key="3">
    <source>
        <dbReference type="ARBA" id="ARBA00009045"/>
    </source>
</evidence>
<accession>A0A1D2V9A7</accession>
<evidence type="ECO:0000313" key="16">
    <source>
        <dbReference type="EMBL" id="ODV58085.1"/>
    </source>
</evidence>
<evidence type="ECO:0000256" key="9">
    <source>
        <dbReference type="ARBA" id="ARBA00023136"/>
    </source>
</evidence>
<comment type="catalytic activity">
    <reaction evidence="1">
        <text>Cleaves type-1 transmembrane domains using a catalytic dyad composed of serine and histidine that are contributed by different transmembrane domains.</text>
        <dbReference type="EC" id="3.4.21.105"/>
    </reaction>
</comment>
<dbReference type="PANTHER" id="PTHR43066:SF1">
    <property type="entry name" value="RHOMBOID PROTEIN 2"/>
    <property type="match status" value="1"/>
</dbReference>
<feature type="transmembrane region" description="Helical" evidence="14">
    <location>
        <begin position="167"/>
        <end position="194"/>
    </location>
</feature>
<feature type="transmembrane region" description="Helical" evidence="14">
    <location>
        <begin position="101"/>
        <end position="124"/>
    </location>
</feature>
<dbReference type="GO" id="GO:0034399">
    <property type="term" value="C:nuclear periphery"/>
    <property type="evidence" value="ECO:0007669"/>
    <property type="project" value="EnsemblFungi"/>
</dbReference>
<evidence type="ECO:0000256" key="12">
    <source>
        <dbReference type="ARBA" id="ARBA00042081"/>
    </source>
</evidence>
<dbReference type="RefSeq" id="XP_020044392.1">
    <property type="nucleotide sequence ID" value="XM_020194165.1"/>
</dbReference>
<evidence type="ECO:0000313" key="17">
    <source>
        <dbReference type="Proteomes" id="UP000095038"/>
    </source>
</evidence>
<dbReference type="STRING" id="1344418.A0A1D2V9A7"/>
<dbReference type="Gene3D" id="1.20.1540.10">
    <property type="entry name" value="Rhomboid-like"/>
    <property type="match status" value="1"/>
</dbReference>
<gene>
    <name evidence="16" type="ORF">ASCRUDRAFT_78199</name>
</gene>
<evidence type="ECO:0000256" key="7">
    <source>
        <dbReference type="ARBA" id="ARBA00022801"/>
    </source>
</evidence>
<dbReference type="Proteomes" id="UP000095038">
    <property type="component" value="Unassembled WGS sequence"/>
</dbReference>
<dbReference type="PANTHER" id="PTHR43066">
    <property type="entry name" value="RHOMBOID-RELATED PROTEIN"/>
    <property type="match status" value="1"/>
</dbReference>
<feature type="region of interest" description="Disordered" evidence="13">
    <location>
        <begin position="256"/>
        <end position="310"/>
    </location>
</feature>
<dbReference type="Pfam" id="PF01694">
    <property type="entry name" value="Rhomboid"/>
    <property type="match status" value="1"/>
</dbReference>
<dbReference type="InterPro" id="IPR035952">
    <property type="entry name" value="Rhomboid-like_sf"/>
</dbReference>
<protein>
    <recommendedName>
        <fullName evidence="11">Rhomboid-type serine protease 2</fullName>
        <ecNumber evidence="4">3.4.21.105</ecNumber>
    </recommendedName>
    <alternativeName>
        <fullName evidence="12">Rhomboid protein 2</fullName>
    </alternativeName>
</protein>
<proteinExistence type="inferred from homology"/>
<feature type="transmembrane region" description="Helical" evidence="14">
    <location>
        <begin position="27"/>
        <end position="48"/>
    </location>
</feature>
<reference evidence="17" key="1">
    <citation type="submission" date="2016-05" db="EMBL/GenBank/DDBJ databases">
        <title>Comparative genomics of biotechnologically important yeasts.</title>
        <authorList>
            <consortium name="DOE Joint Genome Institute"/>
            <person name="Riley R."/>
            <person name="Haridas S."/>
            <person name="Wolfe K.H."/>
            <person name="Lopes M.R."/>
            <person name="Hittinger C.T."/>
            <person name="Goker M."/>
            <person name="Salamov A."/>
            <person name="Wisecaver J."/>
            <person name="Long T.M."/>
            <person name="Aerts A.L."/>
            <person name="Barry K."/>
            <person name="Choi C."/>
            <person name="Clum A."/>
            <person name="Coughlan A.Y."/>
            <person name="Deshpande S."/>
            <person name="Douglass A.P."/>
            <person name="Hanson S.J."/>
            <person name="Klenk H.-P."/>
            <person name="Labutti K."/>
            <person name="Lapidus A."/>
            <person name="Lindquist E."/>
            <person name="Lipzen A."/>
            <person name="Meier-Kolthoff J.P."/>
            <person name="Ohm R.A."/>
            <person name="Otillar R.P."/>
            <person name="Pangilinan J."/>
            <person name="Peng Y."/>
            <person name="Rokas A."/>
            <person name="Rosa C.A."/>
            <person name="Scheuner C."/>
            <person name="Sibirny A.A."/>
            <person name="Slot J.C."/>
            <person name="Stielow J.B."/>
            <person name="Sun H."/>
            <person name="Kurtzman C.P."/>
            <person name="Blackwell M."/>
            <person name="Grigoriev I.V."/>
            <person name="Jeffries T.W."/>
        </authorList>
    </citation>
    <scope>NUCLEOTIDE SEQUENCE [LARGE SCALE GENOMIC DNA]</scope>
    <source>
        <strain evidence="17">DSM 1968</strain>
    </source>
</reference>
<evidence type="ECO:0000256" key="8">
    <source>
        <dbReference type="ARBA" id="ARBA00022989"/>
    </source>
</evidence>
<name>A0A1D2V9A7_9ASCO</name>
<evidence type="ECO:0000256" key="1">
    <source>
        <dbReference type="ARBA" id="ARBA00000156"/>
    </source>
</evidence>
<keyword evidence="5" id="KW-0645">Protease</keyword>
<dbReference type="FunCoup" id="A0A1D2V9A7">
    <property type="interactions" value="58"/>
</dbReference>
<dbReference type="GO" id="GO:0005794">
    <property type="term" value="C:Golgi apparatus"/>
    <property type="evidence" value="ECO:0007669"/>
    <property type="project" value="UniProtKB-SubCell"/>
</dbReference>
<dbReference type="EMBL" id="KV454495">
    <property type="protein sequence ID" value="ODV58085.1"/>
    <property type="molecule type" value="Genomic_DNA"/>
</dbReference>
<keyword evidence="6 14" id="KW-0812">Transmembrane</keyword>
<feature type="transmembrane region" description="Helical" evidence="14">
    <location>
        <begin position="69"/>
        <end position="89"/>
    </location>
</feature>
<evidence type="ECO:0000256" key="2">
    <source>
        <dbReference type="ARBA" id="ARBA00004257"/>
    </source>
</evidence>
<dbReference type="EC" id="3.4.21.105" evidence="4"/>
<evidence type="ECO:0000256" key="11">
    <source>
        <dbReference type="ARBA" id="ARBA00039804"/>
    </source>
</evidence>
<evidence type="ECO:0000256" key="10">
    <source>
        <dbReference type="ARBA" id="ARBA00037147"/>
    </source>
</evidence>
<evidence type="ECO:0000256" key="5">
    <source>
        <dbReference type="ARBA" id="ARBA00022670"/>
    </source>
</evidence>
<dbReference type="InterPro" id="IPR022764">
    <property type="entry name" value="Peptidase_S54_rhomboid_dom"/>
</dbReference>